<dbReference type="Gene3D" id="1.10.630.10">
    <property type="entry name" value="Cytochrome P450"/>
    <property type="match status" value="1"/>
</dbReference>
<dbReference type="AlphaFoldDB" id="A0AAW1V3B6"/>
<keyword evidence="3 8" id="KW-0349">Heme</keyword>
<dbReference type="GO" id="GO:0016705">
    <property type="term" value="F:oxidoreductase activity, acting on paired donors, with incorporation or reduction of molecular oxygen"/>
    <property type="evidence" value="ECO:0007669"/>
    <property type="project" value="InterPro"/>
</dbReference>
<comment type="caution">
    <text evidence="11">The sequence shown here is derived from an EMBL/GenBank/DDBJ whole genome shotgun (WGS) entry which is preliminary data.</text>
</comment>
<dbReference type="PROSITE" id="PS00086">
    <property type="entry name" value="CYTOCHROME_P450"/>
    <property type="match status" value="1"/>
</dbReference>
<evidence type="ECO:0000256" key="9">
    <source>
        <dbReference type="RuleBase" id="RU000461"/>
    </source>
</evidence>
<dbReference type="PRINTS" id="PR00463">
    <property type="entry name" value="EP450I"/>
</dbReference>
<dbReference type="GO" id="GO:0020037">
    <property type="term" value="F:heme binding"/>
    <property type="evidence" value="ECO:0007669"/>
    <property type="project" value="InterPro"/>
</dbReference>
<dbReference type="SUPFAM" id="SSF48264">
    <property type="entry name" value="Cytochrome P450"/>
    <property type="match status" value="1"/>
</dbReference>
<dbReference type="InterPro" id="IPR001128">
    <property type="entry name" value="Cyt_P450"/>
</dbReference>
<dbReference type="InterPro" id="IPR050196">
    <property type="entry name" value="Cytochrome_P450_Monoox"/>
</dbReference>
<organism evidence="11 12">
    <name type="scientific">Henosepilachna vigintioctopunctata</name>
    <dbReference type="NCBI Taxonomy" id="420089"/>
    <lineage>
        <taxon>Eukaryota</taxon>
        <taxon>Metazoa</taxon>
        <taxon>Ecdysozoa</taxon>
        <taxon>Arthropoda</taxon>
        <taxon>Hexapoda</taxon>
        <taxon>Insecta</taxon>
        <taxon>Pterygota</taxon>
        <taxon>Neoptera</taxon>
        <taxon>Endopterygota</taxon>
        <taxon>Coleoptera</taxon>
        <taxon>Polyphaga</taxon>
        <taxon>Cucujiformia</taxon>
        <taxon>Coccinelloidea</taxon>
        <taxon>Coccinellidae</taxon>
        <taxon>Epilachninae</taxon>
        <taxon>Epilachnini</taxon>
        <taxon>Henosepilachna</taxon>
    </lineage>
</organism>
<evidence type="ECO:0000256" key="3">
    <source>
        <dbReference type="ARBA" id="ARBA00022617"/>
    </source>
</evidence>
<evidence type="ECO:0000256" key="2">
    <source>
        <dbReference type="ARBA" id="ARBA00010617"/>
    </source>
</evidence>
<protein>
    <recommendedName>
        <fullName evidence="13">Cytochrome P450</fullName>
    </recommendedName>
</protein>
<comment type="similarity">
    <text evidence="2 9">Belongs to the cytochrome P450 family.</text>
</comment>
<feature type="signal peptide" evidence="10">
    <location>
        <begin position="1"/>
        <end position="20"/>
    </location>
</feature>
<dbReference type="Pfam" id="PF00067">
    <property type="entry name" value="p450"/>
    <property type="match status" value="1"/>
</dbReference>
<evidence type="ECO:0000313" key="12">
    <source>
        <dbReference type="Proteomes" id="UP001431783"/>
    </source>
</evidence>
<evidence type="ECO:0000256" key="4">
    <source>
        <dbReference type="ARBA" id="ARBA00022723"/>
    </source>
</evidence>
<reference evidence="11 12" key="1">
    <citation type="submission" date="2023-03" db="EMBL/GenBank/DDBJ databases">
        <title>Genome insight into feeding habits of ladybird beetles.</title>
        <authorList>
            <person name="Li H.-S."/>
            <person name="Huang Y.-H."/>
            <person name="Pang H."/>
        </authorList>
    </citation>
    <scope>NUCLEOTIDE SEQUENCE [LARGE SCALE GENOMIC DNA]</scope>
    <source>
        <strain evidence="11">SYSU_2023b</strain>
        <tissue evidence="11">Whole body</tissue>
    </source>
</reference>
<dbReference type="GO" id="GO:0004497">
    <property type="term" value="F:monooxygenase activity"/>
    <property type="evidence" value="ECO:0007669"/>
    <property type="project" value="UniProtKB-KW"/>
</dbReference>
<keyword evidence="6 8" id="KW-0408">Iron</keyword>
<dbReference type="InterPro" id="IPR036396">
    <property type="entry name" value="Cyt_P450_sf"/>
</dbReference>
<keyword evidence="5 9" id="KW-0560">Oxidoreductase</keyword>
<dbReference type="InterPro" id="IPR002401">
    <property type="entry name" value="Cyt_P450_E_grp-I"/>
</dbReference>
<keyword evidence="7 9" id="KW-0503">Monooxygenase</keyword>
<dbReference type="PANTHER" id="PTHR24291">
    <property type="entry name" value="CYTOCHROME P450 FAMILY 4"/>
    <property type="match status" value="1"/>
</dbReference>
<sequence>MACLEVLALVLLILLPFVFFKRNSKERRRILNAVDNFNGALWVPILGTTWTQLVIPRSELFHQMYERAKKFGCVYRSWVGSEPIVHINKAEHAEIVLRSSVNITKGRNYDFMRPWLGNGLVTGGGAQWQIHRKLITPAFHFKILDTFQEVFSEKAQMLADELTNLADGQFFDFYPLMTHCALDIISETAMGVKINAMKDADSEYVKAIYIVADIVLHRWFRPWLHPNLLFKLSPSGREQQRNIRIVHEFAEKVIAERRERIEKFGIEEMSLDDVLLGKKKRLAFLDLLLQANMEKNLLTTQEIREEVDTFMFAGHDTTTASTSWTLFQLGNYPDIQEKVHQELDSIFHGEERPVEPNDIVKMQYLDRVIKETLRFHCVVPFLLRRLTEDIYLDGKLVPAGIQVSIHMYNVHMDPEQYTEPFQFDPDRFLPEVSAKRNPYAYIPFSAGPRNCIGQKFALRNTKTLLATVLRKYKVKSLLKHHEAKYKVDVILKPQNGMKLAFEPRTL</sequence>
<gene>
    <name evidence="11" type="ORF">WA026_021592</name>
</gene>
<keyword evidence="10" id="KW-0732">Signal</keyword>
<evidence type="ECO:0000256" key="6">
    <source>
        <dbReference type="ARBA" id="ARBA00023004"/>
    </source>
</evidence>
<dbReference type="InterPro" id="IPR017972">
    <property type="entry name" value="Cyt_P450_CS"/>
</dbReference>
<keyword evidence="4 8" id="KW-0479">Metal-binding</keyword>
<evidence type="ECO:0008006" key="13">
    <source>
        <dbReference type="Google" id="ProtNLM"/>
    </source>
</evidence>
<evidence type="ECO:0000256" key="8">
    <source>
        <dbReference type="PIRSR" id="PIRSR602401-1"/>
    </source>
</evidence>
<dbReference type="PRINTS" id="PR00385">
    <property type="entry name" value="P450"/>
</dbReference>
<evidence type="ECO:0000256" key="7">
    <source>
        <dbReference type="ARBA" id="ARBA00023033"/>
    </source>
</evidence>
<feature type="binding site" description="axial binding residue" evidence="8">
    <location>
        <position position="451"/>
    </location>
    <ligand>
        <name>heme</name>
        <dbReference type="ChEBI" id="CHEBI:30413"/>
    </ligand>
    <ligandPart>
        <name>Fe</name>
        <dbReference type="ChEBI" id="CHEBI:18248"/>
    </ligandPart>
</feature>
<dbReference type="GO" id="GO:0005506">
    <property type="term" value="F:iron ion binding"/>
    <property type="evidence" value="ECO:0007669"/>
    <property type="project" value="InterPro"/>
</dbReference>
<name>A0AAW1V3B6_9CUCU</name>
<dbReference type="CDD" id="cd20628">
    <property type="entry name" value="CYP4"/>
    <property type="match status" value="1"/>
</dbReference>
<comment type="cofactor">
    <cofactor evidence="1 8">
        <name>heme</name>
        <dbReference type="ChEBI" id="CHEBI:30413"/>
    </cofactor>
</comment>
<evidence type="ECO:0000256" key="1">
    <source>
        <dbReference type="ARBA" id="ARBA00001971"/>
    </source>
</evidence>
<evidence type="ECO:0000313" key="11">
    <source>
        <dbReference type="EMBL" id="KAK9887283.1"/>
    </source>
</evidence>
<evidence type="ECO:0000256" key="5">
    <source>
        <dbReference type="ARBA" id="ARBA00023002"/>
    </source>
</evidence>
<dbReference type="Proteomes" id="UP001431783">
    <property type="component" value="Unassembled WGS sequence"/>
</dbReference>
<proteinExistence type="inferred from homology"/>
<dbReference type="EMBL" id="JARQZJ010000107">
    <property type="protein sequence ID" value="KAK9887283.1"/>
    <property type="molecule type" value="Genomic_DNA"/>
</dbReference>
<keyword evidence="12" id="KW-1185">Reference proteome</keyword>
<evidence type="ECO:0000256" key="10">
    <source>
        <dbReference type="SAM" id="SignalP"/>
    </source>
</evidence>
<dbReference type="PANTHER" id="PTHR24291:SF209">
    <property type="entry name" value="CYTOCHROME P450-LIKE PROTEIN"/>
    <property type="match status" value="1"/>
</dbReference>
<accession>A0AAW1V3B6</accession>
<feature type="chain" id="PRO_5043923611" description="Cytochrome P450" evidence="10">
    <location>
        <begin position="21"/>
        <end position="506"/>
    </location>
</feature>